<feature type="transmembrane region" description="Helical" evidence="5">
    <location>
        <begin position="159"/>
        <end position="183"/>
    </location>
</feature>
<dbReference type="KEGG" id="aagg:ETAA8_42400"/>
<keyword evidence="4 5" id="KW-0472">Membrane</keyword>
<accession>A0A517YFY1</accession>
<evidence type="ECO:0000256" key="1">
    <source>
        <dbReference type="ARBA" id="ARBA00004141"/>
    </source>
</evidence>
<evidence type="ECO:0000259" key="6">
    <source>
        <dbReference type="PROSITE" id="PS50850"/>
    </source>
</evidence>
<dbReference type="RefSeq" id="WP_145092502.1">
    <property type="nucleotide sequence ID" value="NZ_CP036274.1"/>
</dbReference>
<sequence length="471" mass="51448">MSRSVDQAYASPQVHDAEVRLLQPGGSPTRVRYYIIALSMCMSLILYLDRFALAPITSTLLVDLDLTKEEFGRRSMWFFWLYAIFQVPAGALADRFGARKMLAIYVVAWSLATMALGFVQGLVGLIGLNAVMGAAQAGAYPAAGSFLKRWANPTARAKANSLVAAGGRIGALVAFAITAWLAVKLKGTFGVEQGWRLTLAVYGILGIVWATAFWLFFRDHPSEHPGCNQAEIDLIGREPPAPVRAPFPVAGLLLSSNVWLLSLSGFLVNVGWIFLTTWQTVYIMEKFSPQLREMFPNLAEGANLQDMKQVIAGRLTAFVLFAGMTGGIVGGIAADIFRRKLGPIWGRRVPGIIAGSVAGTAYLSFQFVNDIWIFVALMLVVSFTVDFGLGSLWATYQDIGGRHVGSVLGFANMWGNFGAGLCGWYYGWLADNKNWPLVFTISAIALFVMSASWFLVDPTKTLQKEVEPDLQ</sequence>
<dbReference type="InterPro" id="IPR050382">
    <property type="entry name" value="MFS_Na/Anion_cotransporter"/>
</dbReference>
<evidence type="ECO:0000256" key="4">
    <source>
        <dbReference type="ARBA" id="ARBA00023136"/>
    </source>
</evidence>
<name>A0A517YFY1_9BACT</name>
<dbReference type="GO" id="GO:0022857">
    <property type="term" value="F:transmembrane transporter activity"/>
    <property type="evidence" value="ECO:0007669"/>
    <property type="project" value="InterPro"/>
</dbReference>
<organism evidence="7 8">
    <name type="scientific">Anatilimnocola aggregata</name>
    <dbReference type="NCBI Taxonomy" id="2528021"/>
    <lineage>
        <taxon>Bacteria</taxon>
        <taxon>Pseudomonadati</taxon>
        <taxon>Planctomycetota</taxon>
        <taxon>Planctomycetia</taxon>
        <taxon>Pirellulales</taxon>
        <taxon>Pirellulaceae</taxon>
        <taxon>Anatilimnocola</taxon>
    </lineage>
</organism>
<dbReference type="PANTHER" id="PTHR11662">
    <property type="entry name" value="SOLUTE CARRIER FAMILY 17"/>
    <property type="match status" value="1"/>
</dbReference>
<proteinExistence type="predicted"/>
<protein>
    <submittedName>
        <fullName evidence="7">D-galactonate transporter</fullName>
    </submittedName>
</protein>
<dbReference type="Proteomes" id="UP000315017">
    <property type="component" value="Chromosome"/>
</dbReference>
<gene>
    <name evidence="7" type="primary">dgoT</name>
    <name evidence="7" type="ORF">ETAA8_42400</name>
</gene>
<evidence type="ECO:0000313" key="7">
    <source>
        <dbReference type="EMBL" id="QDU29133.1"/>
    </source>
</evidence>
<dbReference type="Pfam" id="PF07690">
    <property type="entry name" value="MFS_1"/>
    <property type="match status" value="1"/>
</dbReference>
<keyword evidence="2 5" id="KW-0812">Transmembrane</keyword>
<evidence type="ECO:0000313" key="8">
    <source>
        <dbReference type="Proteomes" id="UP000315017"/>
    </source>
</evidence>
<reference evidence="7 8" key="1">
    <citation type="submission" date="2019-02" db="EMBL/GenBank/DDBJ databases">
        <title>Deep-cultivation of Planctomycetes and their phenomic and genomic characterization uncovers novel biology.</title>
        <authorList>
            <person name="Wiegand S."/>
            <person name="Jogler M."/>
            <person name="Boedeker C."/>
            <person name="Pinto D."/>
            <person name="Vollmers J."/>
            <person name="Rivas-Marin E."/>
            <person name="Kohn T."/>
            <person name="Peeters S.H."/>
            <person name="Heuer A."/>
            <person name="Rast P."/>
            <person name="Oberbeckmann S."/>
            <person name="Bunk B."/>
            <person name="Jeske O."/>
            <person name="Meyerdierks A."/>
            <person name="Storesund J.E."/>
            <person name="Kallscheuer N."/>
            <person name="Luecker S."/>
            <person name="Lage O.M."/>
            <person name="Pohl T."/>
            <person name="Merkel B.J."/>
            <person name="Hornburger P."/>
            <person name="Mueller R.-W."/>
            <person name="Bruemmer F."/>
            <person name="Labrenz M."/>
            <person name="Spormann A.M."/>
            <person name="Op den Camp H."/>
            <person name="Overmann J."/>
            <person name="Amann R."/>
            <person name="Jetten M.S.M."/>
            <person name="Mascher T."/>
            <person name="Medema M.H."/>
            <person name="Devos D.P."/>
            <person name="Kaster A.-K."/>
            <person name="Ovreas L."/>
            <person name="Rohde M."/>
            <person name="Galperin M.Y."/>
            <person name="Jogler C."/>
        </authorList>
    </citation>
    <scope>NUCLEOTIDE SEQUENCE [LARGE SCALE GENOMIC DNA]</scope>
    <source>
        <strain evidence="7 8">ETA_A8</strain>
    </source>
</reference>
<dbReference type="EMBL" id="CP036274">
    <property type="protein sequence ID" value="QDU29133.1"/>
    <property type="molecule type" value="Genomic_DNA"/>
</dbReference>
<feature type="domain" description="Major facilitator superfamily (MFS) profile" evidence="6">
    <location>
        <begin position="35"/>
        <end position="460"/>
    </location>
</feature>
<evidence type="ECO:0000256" key="2">
    <source>
        <dbReference type="ARBA" id="ARBA00022692"/>
    </source>
</evidence>
<dbReference type="InterPro" id="IPR011701">
    <property type="entry name" value="MFS"/>
</dbReference>
<keyword evidence="8" id="KW-1185">Reference proteome</keyword>
<evidence type="ECO:0000256" key="3">
    <source>
        <dbReference type="ARBA" id="ARBA00022989"/>
    </source>
</evidence>
<feature type="transmembrane region" description="Helical" evidence="5">
    <location>
        <begin position="407"/>
        <end position="429"/>
    </location>
</feature>
<feature type="transmembrane region" description="Helical" evidence="5">
    <location>
        <begin position="195"/>
        <end position="217"/>
    </location>
</feature>
<dbReference type="InterPro" id="IPR036259">
    <property type="entry name" value="MFS_trans_sf"/>
</dbReference>
<dbReference type="InterPro" id="IPR020846">
    <property type="entry name" value="MFS_dom"/>
</dbReference>
<evidence type="ECO:0000256" key="5">
    <source>
        <dbReference type="SAM" id="Phobius"/>
    </source>
</evidence>
<dbReference type="AlphaFoldDB" id="A0A517YFY1"/>
<dbReference type="GO" id="GO:0016020">
    <property type="term" value="C:membrane"/>
    <property type="evidence" value="ECO:0007669"/>
    <property type="project" value="UniProtKB-SubCell"/>
</dbReference>
<feature type="transmembrane region" description="Helical" evidence="5">
    <location>
        <begin position="258"/>
        <end position="278"/>
    </location>
</feature>
<keyword evidence="3 5" id="KW-1133">Transmembrane helix</keyword>
<feature type="transmembrane region" description="Helical" evidence="5">
    <location>
        <begin position="435"/>
        <end position="456"/>
    </location>
</feature>
<dbReference type="PANTHER" id="PTHR11662:SF399">
    <property type="entry name" value="FI19708P1-RELATED"/>
    <property type="match status" value="1"/>
</dbReference>
<comment type="subcellular location">
    <subcellularLocation>
        <location evidence="1">Membrane</location>
        <topology evidence="1">Multi-pass membrane protein</topology>
    </subcellularLocation>
</comment>
<feature type="transmembrane region" description="Helical" evidence="5">
    <location>
        <begin position="315"/>
        <end position="337"/>
    </location>
</feature>
<dbReference type="PROSITE" id="PS50850">
    <property type="entry name" value="MFS"/>
    <property type="match status" value="1"/>
</dbReference>
<feature type="transmembrane region" description="Helical" evidence="5">
    <location>
        <begin position="102"/>
        <end position="119"/>
    </location>
</feature>
<dbReference type="SUPFAM" id="SSF103473">
    <property type="entry name" value="MFS general substrate transporter"/>
    <property type="match status" value="1"/>
</dbReference>
<feature type="transmembrane region" description="Helical" evidence="5">
    <location>
        <begin position="76"/>
        <end position="93"/>
    </location>
</feature>
<dbReference type="Gene3D" id="1.20.1250.20">
    <property type="entry name" value="MFS general substrate transporter like domains"/>
    <property type="match status" value="2"/>
</dbReference>
<feature type="transmembrane region" description="Helical" evidence="5">
    <location>
        <begin position="33"/>
        <end position="56"/>
    </location>
</feature>
<dbReference type="OrthoDB" id="6360at2"/>
<feature type="transmembrane region" description="Helical" evidence="5">
    <location>
        <begin position="371"/>
        <end position="395"/>
    </location>
</feature>